<dbReference type="EMBL" id="UINC01067436">
    <property type="protein sequence ID" value="SVB99100.1"/>
    <property type="molecule type" value="Genomic_DNA"/>
</dbReference>
<feature type="non-terminal residue" evidence="1">
    <location>
        <position position="144"/>
    </location>
</feature>
<reference evidence="1" key="1">
    <citation type="submission" date="2018-05" db="EMBL/GenBank/DDBJ databases">
        <authorList>
            <person name="Lanie J.A."/>
            <person name="Ng W.-L."/>
            <person name="Kazmierczak K.M."/>
            <person name="Andrzejewski T.M."/>
            <person name="Davidsen T.M."/>
            <person name="Wayne K.J."/>
            <person name="Tettelin H."/>
            <person name="Glass J.I."/>
            <person name="Rusch D."/>
            <person name="Podicherti R."/>
            <person name="Tsui H.-C.T."/>
            <person name="Winkler M.E."/>
        </authorList>
    </citation>
    <scope>NUCLEOTIDE SEQUENCE</scope>
</reference>
<proteinExistence type="predicted"/>
<protein>
    <recommendedName>
        <fullName evidence="2">SPOR domain-containing protein</fullName>
    </recommendedName>
</protein>
<evidence type="ECO:0000313" key="1">
    <source>
        <dbReference type="EMBL" id="SVB99100.1"/>
    </source>
</evidence>
<name>A0A382IHI3_9ZZZZ</name>
<evidence type="ECO:0008006" key="2">
    <source>
        <dbReference type="Google" id="ProtNLM"/>
    </source>
</evidence>
<sequence length="144" mass="16429">MTFPFRLFLSILVTFTLIQFGHAKTSTDNLIVEQSDIHEFNKSTEIEEGDFFENIPTTSEKYDWVVNIKKGPFSSIGTARNAVTKLKEEIGLTLTNLEKEVSVGYEIKYPKNNSDLSKLSWVVNFKLSLYKSKDLALQVAKKLE</sequence>
<accession>A0A382IHI3</accession>
<dbReference type="AlphaFoldDB" id="A0A382IHI3"/>
<gene>
    <name evidence="1" type="ORF">METZ01_LOCUS251954</name>
</gene>
<organism evidence="1">
    <name type="scientific">marine metagenome</name>
    <dbReference type="NCBI Taxonomy" id="408172"/>
    <lineage>
        <taxon>unclassified sequences</taxon>
        <taxon>metagenomes</taxon>
        <taxon>ecological metagenomes</taxon>
    </lineage>
</organism>